<feature type="non-terminal residue" evidence="2">
    <location>
        <position position="355"/>
    </location>
</feature>
<accession>A0A2H0KGV6</accession>
<protein>
    <recommendedName>
        <fullName evidence="4">Fibronectin type-III domain-containing protein</fullName>
    </recommendedName>
</protein>
<evidence type="ECO:0000313" key="2">
    <source>
        <dbReference type="EMBL" id="PIQ70467.1"/>
    </source>
</evidence>
<evidence type="ECO:0000313" key="3">
    <source>
        <dbReference type="Proteomes" id="UP000231371"/>
    </source>
</evidence>
<reference evidence="2 3" key="1">
    <citation type="submission" date="2017-09" db="EMBL/GenBank/DDBJ databases">
        <title>Depth-based differentiation of microbial function through sediment-hosted aquifers and enrichment of novel symbionts in the deep terrestrial subsurface.</title>
        <authorList>
            <person name="Probst A.J."/>
            <person name="Ladd B."/>
            <person name="Jarett J.K."/>
            <person name="Geller-Mcgrath D.E."/>
            <person name="Sieber C.M."/>
            <person name="Emerson J.B."/>
            <person name="Anantharaman K."/>
            <person name="Thomas B.C."/>
            <person name="Malmstrom R."/>
            <person name="Stieglmeier M."/>
            <person name="Klingl A."/>
            <person name="Woyke T."/>
            <person name="Ryan C.M."/>
            <person name="Banfield J.F."/>
        </authorList>
    </citation>
    <scope>NUCLEOTIDE SEQUENCE [LARGE SCALE GENOMIC DNA]</scope>
    <source>
        <strain evidence="2">CG11_big_fil_rev_8_21_14_0_20_40_12</strain>
    </source>
</reference>
<feature type="compositionally biased region" description="Low complexity" evidence="1">
    <location>
        <begin position="274"/>
        <end position="292"/>
    </location>
</feature>
<evidence type="ECO:0008006" key="4">
    <source>
        <dbReference type="Google" id="ProtNLM"/>
    </source>
</evidence>
<sequence length="355" mass="38290">MLALLVIILAGISLFIALRLKLIGEKPVAPKPKAEDIFEGWVTPGDQCIKEFNVFCKIPSPAPVLKGPTPPVHSRVDLSWDCNLSDVDGYTIKKYVYPISGSGCSKKCVKPAGLSPTIFDKPKEICNYTDSIPNDLAKCVDYEVEAKNTNDLNACTVNNDVSCCLVKSNTISICGLPAEPSFVRREQGNYSIDTIMYKDHSEIEKGFKVYKRTTGSDNFQDISNSEIPIVTLAPVPGKEGDVVYTVSYKKGEVYSIRAYTDLCGCEAPVIPTLTPTSTSTPIPTQTPGGPTATPIPPTSTPSSTPFPTSTPAPPGEPYCDYLTASPVSGNVVLTVSFSGKGYDKTRIKGYRFTFG</sequence>
<evidence type="ECO:0000256" key="1">
    <source>
        <dbReference type="SAM" id="MobiDB-lite"/>
    </source>
</evidence>
<dbReference type="Proteomes" id="UP000231371">
    <property type="component" value="Unassembled WGS sequence"/>
</dbReference>
<organism evidence="2 3">
    <name type="scientific">Candidatus Shapirobacteria bacterium CG11_big_fil_rev_8_21_14_0_20_40_12</name>
    <dbReference type="NCBI Taxonomy" id="1974889"/>
    <lineage>
        <taxon>Bacteria</taxon>
        <taxon>Candidatus Shapironibacteriota</taxon>
    </lineage>
</organism>
<proteinExistence type="predicted"/>
<gene>
    <name evidence="2" type="ORF">COV89_00315</name>
</gene>
<feature type="region of interest" description="Disordered" evidence="1">
    <location>
        <begin position="274"/>
        <end position="315"/>
    </location>
</feature>
<dbReference type="EMBL" id="PCVI01000006">
    <property type="protein sequence ID" value="PIQ70467.1"/>
    <property type="molecule type" value="Genomic_DNA"/>
</dbReference>
<name>A0A2H0KGV6_9BACT</name>
<dbReference type="AlphaFoldDB" id="A0A2H0KGV6"/>
<comment type="caution">
    <text evidence="2">The sequence shown here is derived from an EMBL/GenBank/DDBJ whole genome shotgun (WGS) entry which is preliminary data.</text>
</comment>